<dbReference type="EMBL" id="BARW01041282">
    <property type="protein sequence ID" value="GAJ23543.1"/>
    <property type="molecule type" value="Genomic_DNA"/>
</dbReference>
<protein>
    <submittedName>
        <fullName evidence="1">Uncharacterized protein</fullName>
    </submittedName>
</protein>
<comment type="caution">
    <text evidence="1">The sequence shown here is derived from an EMBL/GenBank/DDBJ whole genome shotgun (WGS) entry which is preliminary data.</text>
</comment>
<evidence type="ECO:0000313" key="1">
    <source>
        <dbReference type="EMBL" id="GAJ23543.1"/>
    </source>
</evidence>
<organism evidence="1">
    <name type="scientific">marine sediment metagenome</name>
    <dbReference type="NCBI Taxonomy" id="412755"/>
    <lineage>
        <taxon>unclassified sequences</taxon>
        <taxon>metagenomes</taxon>
        <taxon>ecological metagenomes</taxon>
    </lineage>
</organism>
<gene>
    <name evidence="1" type="ORF">S12H4_61911</name>
</gene>
<reference evidence="1" key="1">
    <citation type="journal article" date="2014" name="Front. Microbiol.">
        <title>High frequency of phylogenetically diverse reductive dehalogenase-homologous genes in deep subseafloor sedimentary metagenomes.</title>
        <authorList>
            <person name="Kawai M."/>
            <person name="Futagami T."/>
            <person name="Toyoda A."/>
            <person name="Takaki Y."/>
            <person name="Nishi S."/>
            <person name="Hori S."/>
            <person name="Arai W."/>
            <person name="Tsubouchi T."/>
            <person name="Morono Y."/>
            <person name="Uchiyama I."/>
            <person name="Ito T."/>
            <person name="Fujiyama A."/>
            <person name="Inagaki F."/>
            <person name="Takami H."/>
        </authorList>
    </citation>
    <scope>NUCLEOTIDE SEQUENCE</scope>
    <source>
        <strain evidence="1">Expedition CK06-06</strain>
    </source>
</reference>
<dbReference type="AlphaFoldDB" id="X1V1B3"/>
<name>X1V1B3_9ZZZZ</name>
<proteinExistence type="predicted"/>
<accession>X1V1B3</accession>
<feature type="non-terminal residue" evidence="1">
    <location>
        <position position="1"/>
    </location>
</feature>
<sequence length="60" mass="7224">IRWHSTDYAVESEIIANAWRSKLKYKEIPIKTIYLDKYKGTTPLHGFKIAYNLIKWRLIK</sequence>